<feature type="transmembrane region" description="Helical" evidence="1">
    <location>
        <begin position="121"/>
        <end position="141"/>
    </location>
</feature>
<dbReference type="AlphaFoldDB" id="A0A4Q1C7S0"/>
<gene>
    <name evidence="2" type="ORF">ESB00_03440</name>
</gene>
<evidence type="ECO:0000256" key="1">
    <source>
        <dbReference type="SAM" id="Phobius"/>
    </source>
</evidence>
<protein>
    <submittedName>
        <fullName evidence="2">Uncharacterized protein</fullName>
    </submittedName>
</protein>
<keyword evidence="1" id="KW-0812">Transmembrane</keyword>
<dbReference type="EMBL" id="SDHX01000001">
    <property type="protein sequence ID" value="RXK54965.1"/>
    <property type="molecule type" value="Genomic_DNA"/>
</dbReference>
<dbReference type="Proteomes" id="UP000290218">
    <property type="component" value="Unassembled WGS sequence"/>
</dbReference>
<dbReference type="RefSeq" id="WP_129046330.1">
    <property type="nucleotide sequence ID" value="NZ_SDHX01000001.1"/>
</dbReference>
<evidence type="ECO:0000313" key="2">
    <source>
        <dbReference type="EMBL" id="RXK54965.1"/>
    </source>
</evidence>
<keyword evidence="3" id="KW-1185">Reference proteome</keyword>
<keyword evidence="1" id="KW-0472">Membrane</keyword>
<evidence type="ECO:0000313" key="3">
    <source>
        <dbReference type="Proteomes" id="UP000290218"/>
    </source>
</evidence>
<feature type="transmembrane region" description="Helical" evidence="1">
    <location>
        <begin position="153"/>
        <end position="174"/>
    </location>
</feature>
<name>A0A4Q1C7S0_9BACT</name>
<keyword evidence="1" id="KW-1133">Transmembrane helix</keyword>
<sequence>MKRKDYLIVALVPLALLLIPLIGQLTVDGWNWTFSDFVVAWVVLALTTLVFRFLVTRKPGNLAYRAGVGLAVAAGFLITWVTMAVQIIGDENPANALYAAVILTGLLGVVLARFEPAGMARAAFATAAVNFLVPVVAVIFWPADFSPGVEKVFGLNGVFVAMFVTAGLLLRLAAGSARPAGSA</sequence>
<feature type="transmembrane region" description="Helical" evidence="1">
    <location>
        <begin position="95"/>
        <end position="114"/>
    </location>
</feature>
<accession>A0A4Q1C7S0</accession>
<organism evidence="2 3">
    <name type="scientific">Oleiharenicola lentus</name>
    <dbReference type="NCBI Taxonomy" id="2508720"/>
    <lineage>
        <taxon>Bacteria</taxon>
        <taxon>Pseudomonadati</taxon>
        <taxon>Verrucomicrobiota</taxon>
        <taxon>Opitutia</taxon>
        <taxon>Opitutales</taxon>
        <taxon>Opitutaceae</taxon>
        <taxon>Oleiharenicola</taxon>
    </lineage>
</organism>
<feature type="transmembrane region" description="Helical" evidence="1">
    <location>
        <begin position="33"/>
        <end position="55"/>
    </location>
</feature>
<proteinExistence type="predicted"/>
<reference evidence="2 3" key="1">
    <citation type="submission" date="2019-01" db="EMBL/GenBank/DDBJ databases">
        <title>Lacunisphaera sp. strain TWA-58.</title>
        <authorList>
            <person name="Chen W.-M."/>
        </authorList>
    </citation>
    <scope>NUCLEOTIDE SEQUENCE [LARGE SCALE GENOMIC DNA]</scope>
    <source>
        <strain evidence="2 3">TWA-58</strain>
    </source>
</reference>
<dbReference type="OrthoDB" id="9813621at2"/>
<comment type="caution">
    <text evidence="2">The sequence shown here is derived from an EMBL/GenBank/DDBJ whole genome shotgun (WGS) entry which is preliminary data.</text>
</comment>
<feature type="transmembrane region" description="Helical" evidence="1">
    <location>
        <begin position="67"/>
        <end position="89"/>
    </location>
</feature>